<dbReference type="InterPro" id="IPR044946">
    <property type="entry name" value="Restrct_endonuc_typeI_TRD_sf"/>
</dbReference>
<organism evidence="5 6">
    <name type="scientific">Pseudogulbenkiania ferrooxidans 2002</name>
    <dbReference type="NCBI Taxonomy" id="279714"/>
    <lineage>
        <taxon>Bacteria</taxon>
        <taxon>Pseudomonadati</taxon>
        <taxon>Pseudomonadota</taxon>
        <taxon>Betaproteobacteria</taxon>
        <taxon>Neisseriales</taxon>
        <taxon>Chromobacteriaceae</taxon>
        <taxon>Pseudogulbenkiania</taxon>
    </lineage>
</organism>
<name>B9Z869_9NEIS</name>
<evidence type="ECO:0000313" key="5">
    <source>
        <dbReference type="EMBL" id="EEG06972.1"/>
    </source>
</evidence>
<comment type="similarity">
    <text evidence="1">Belongs to the type-I restriction system S methylase family.</text>
</comment>
<evidence type="ECO:0000259" key="4">
    <source>
        <dbReference type="Pfam" id="PF01420"/>
    </source>
</evidence>
<dbReference type="PANTHER" id="PTHR30408">
    <property type="entry name" value="TYPE-1 RESTRICTION ENZYME ECOKI SPECIFICITY PROTEIN"/>
    <property type="match status" value="1"/>
</dbReference>
<dbReference type="eggNOG" id="COG0732">
    <property type="taxonomic scope" value="Bacteria"/>
</dbReference>
<evidence type="ECO:0000256" key="2">
    <source>
        <dbReference type="ARBA" id="ARBA00022747"/>
    </source>
</evidence>
<dbReference type="Proteomes" id="UP000003165">
    <property type="component" value="Unassembled WGS sequence"/>
</dbReference>
<dbReference type="EMBL" id="ACIS01000012">
    <property type="protein sequence ID" value="EEG06972.1"/>
    <property type="molecule type" value="Genomic_DNA"/>
</dbReference>
<dbReference type="RefSeq" id="WP_008955574.1">
    <property type="nucleotide sequence ID" value="NZ_ACIS01000012.1"/>
</dbReference>
<evidence type="ECO:0000313" key="6">
    <source>
        <dbReference type="Proteomes" id="UP000003165"/>
    </source>
</evidence>
<evidence type="ECO:0000256" key="1">
    <source>
        <dbReference type="ARBA" id="ARBA00010923"/>
    </source>
</evidence>
<sequence length="421" mass="47692">MSRNEKLPMVPRLRFPEFQDEKPWSFQPLGKLARRSTRKNTDCEVTRVLTNSAEFGVIDQRDFFDKDIANQGNLEGYYIVEEGSYVYNPRISAMAPVGPISKNRVGLGVMSPLYTVFKFNNDQDDFYAHYFKSTHWHQHMRQASSTGARHDRISITNDDFMGLPLPVSGRDEQEKITDCLSSLDELITAETRKLNALKTHKKGLMQQLFPREGEAVPRLRFPEFRDAGGWEEKELGQLGELVSGLTYSPEDLRVDGLLVLRSSNIQNGRITLDDNVYVRSDIKGANPSRPDDILICVRNGSKSLIGKSALIPKEMPPCTHGAFMTIFRSESARFLIHLFRTDAYERQVSADLGATINSINGNQLKKYKFFVPNPDEQQKIADFLSFADSLISDQAQKIEALNIHRKGLRQQLFPIVGEGVA</sequence>
<reference evidence="5 6" key="1">
    <citation type="submission" date="2009-02" db="EMBL/GenBank/DDBJ databases">
        <title>Sequencing of the draft genome and assembly of Lutiella nitroferrum 2002.</title>
        <authorList>
            <consortium name="US DOE Joint Genome Institute (JGI-PGF)"/>
            <person name="Lucas S."/>
            <person name="Copeland A."/>
            <person name="Lapidus A."/>
            <person name="Glavina del Rio T."/>
            <person name="Tice H."/>
            <person name="Bruce D."/>
            <person name="Goodwin L."/>
            <person name="Pitluck S."/>
            <person name="Larimer F."/>
            <person name="Land M.L."/>
            <person name="Hauser L."/>
            <person name="Coates J.D."/>
        </authorList>
    </citation>
    <scope>NUCLEOTIDE SEQUENCE [LARGE SCALE GENOMIC DNA]</scope>
    <source>
        <strain evidence="5 6">2002</strain>
    </source>
</reference>
<feature type="domain" description="Type I restriction modification DNA specificity" evidence="4">
    <location>
        <begin position="229"/>
        <end position="399"/>
    </location>
</feature>
<dbReference type="REBASE" id="46888">
    <property type="entry name" value="S.Lni2002ORF3553P"/>
</dbReference>
<accession>B9Z869</accession>
<keyword evidence="6" id="KW-1185">Reference proteome</keyword>
<gene>
    <name evidence="5" type="ORF">FuraDRAFT_3555</name>
</gene>
<protein>
    <submittedName>
        <fullName evidence="5">Restriction modification system DNA specificity domain protein</fullName>
    </submittedName>
</protein>
<evidence type="ECO:0000256" key="3">
    <source>
        <dbReference type="ARBA" id="ARBA00023125"/>
    </source>
</evidence>
<dbReference type="CDD" id="cd17265">
    <property type="entry name" value="RMtype1_S_Eco4255III-TRD2-CR2_like"/>
    <property type="match status" value="1"/>
</dbReference>
<dbReference type="Pfam" id="PF01420">
    <property type="entry name" value="Methylase_S"/>
    <property type="match status" value="2"/>
</dbReference>
<dbReference type="InterPro" id="IPR000055">
    <property type="entry name" value="Restrct_endonuc_typeI_TRD"/>
</dbReference>
<dbReference type="PANTHER" id="PTHR30408:SF12">
    <property type="entry name" value="TYPE I RESTRICTION ENZYME MJAVIII SPECIFICITY SUBUNIT"/>
    <property type="match status" value="1"/>
</dbReference>
<dbReference type="SUPFAM" id="SSF116734">
    <property type="entry name" value="DNA methylase specificity domain"/>
    <property type="match status" value="2"/>
</dbReference>
<feature type="domain" description="Type I restriction modification DNA specificity" evidence="4">
    <location>
        <begin position="82"/>
        <end position="198"/>
    </location>
</feature>
<dbReference type="InterPro" id="IPR052021">
    <property type="entry name" value="Type-I_RS_S_subunit"/>
</dbReference>
<comment type="caution">
    <text evidence="5">The sequence shown here is derived from an EMBL/GenBank/DDBJ whole genome shotgun (WGS) entry which is preliminary data.</text>
</comment>
<keyword evidence="3" id="KW-0238">DNA-binding</keyword>
<proteinExistence type="inferred from homology"/>
<keyword evidence="2" id="KW-0680">Restriction system</keyword>
<dbReference type="GO" id="GO:0009307">
    <property type="term" value="P:DNA restriction-modification system"/>
    <property type="evidence" value="ECO:0007669"/>
    <property type="project" value="UniProtKB-KW"/>
</dbReference>
<dbReference type="AlphaFoldDB" id="B9Z869"/>
<dbReference type="Gene3D" id="3.90.220.20">
    <property type="entry name" value="DNA methylase specificity domains"/>
    <property type="match status" value="2"/>
</dbReference>
<dbReference type="GO" id="GO:0003677">
    <property type="term" value="F:DNA binding"/>
    <property type="evidence" value="ECO:0007669"/>
    <property type="project" value="UniProtKB-KW"/>
</dbReference>